<comment type="caution">
    <text evidence="2">The sequence shown here is derived from an EMBL/GenBank/DDBJ whole genome shotgun (WGS) entry which is preliminary data.</text>
</comment>
<evidence type="ECO:0000313" key="2">
    <source>
        <dbReference type="EMBL" id="OEV11354.1"/>
    </source>
</evidence>
<protein>
    <submittedName>
        <fullName evidence="2">Tungsten formylmethanofuran dehydrogenase</fullName>
    </submittedName>
</protein>
<reference evidence="2 3" key="1">
    <citation type="journal article" date="2016" name="Front. Microbiol.">
        <title>Comparative Genomics Analysis of Streptomyces Species Reveals Their Adaptation to the Marine Environment and Their Diversity at the Genomic Level.</title>
        <authorList>
            <person name="Tian X."/>
            <person name="Zhang Z."/>
            <person name="Yang T."/>
            <person name="Chen M."/>
            <person name="Li J."/>
            <person name="Chen F."/>
            <person name="Yang J."/>
            <person name="Li W."/>
            <person name="Zhang B."/>
            <person name="Zhang Z."/>
            <person name="Wu J."/>
            <person name="Zhang C."/>
            <person name="Long L."/>
            <person name="Xiao J."/>
        </authorList>
    </citation>
    <scope>NUCLEOTIDE SEQUENCE [LARGE SCALE GENOMIC DNA]</scope>
    <source>
        <strain evidence="2 3">SCSIO 10429</strain>
    </source>
</reference>
<proteinExistence type="predicted"/>
<dbReference type="Pfam" id="PF01494">
    <property type="entry name" value="FAD_binding_3"/>
    <property type="match status" value="1"/>
</dbReference>
<feature type="domain" description="FAD-binding" evidence="1">
    <location>
        <begin position="4"/>
        <end position="70"/>
    </location>
</feature>
<dbReference type="InterPro" id="IPR036188">
    <property type="entry name" value="FAD/NAD-bd_sf"/>
</dbReference>
<dbReference type="Proteomes" id="UP000176005">
    <property type="component" value="Unassembled WGS sequence"/>
</dbReference>
<evidence type="ECO:0000259" key="1">
    <source>
        <dbReference type="Pfam" id="PF01494"/>
    </source>
</evidence>
<dbReference type="RefSeq" id="WP_244900434.1">
    <property type="nucleotide sequence ID" value="NZ_LJGW01000230.1"/>
</dbReference>
<dbReference type="EMBL" id="LJGW01000230">
    <property type="protein sequence ID" value="OEV11354.1"/>
    <property type="molecule type" value="Genomic_DNA"/>
</dbReference>
<organism evidence="2 3">
    <name type="scientific">Streptomyces nanshensis</name>
    <dbReference type="NCBI Taxonomy" id="518642"/>
    <lineage>
        <taxon>Bacteria</taxon>
        <taxon>Bacillati</taxon>
        <taxon>Actinomycetota</taxon>
        <taxon>Actinomycetes</taxon>
        <taxon>Kitasatosporales</taxon>
        <taxon>Streptomycetaceae</taxon>
        <taxon>Streptomyces</taxon>
    </lineage>
</organism>
<evidence type="ECO:0000313" key="3">
    <source>
        <dbReference type="Proteomes" id="UP000176005"/>
    </source>
</evidence>
<dbReference type="GO" id="GO:0071949">
    <property type="term" value="F:FAD binding"/>
    <property type="evidence" value="ECO:0007669"/>
    <property type="project" value="InterPro"/>
</dbReference>
<accession>A0A1E7L596</accession>
<dbReference type="AlphaFoldDB" id="A0A1E7L596"/>
<dbReference type="SUPFAM" id="SSF51905">
    <property type="entry name" value="FAD/NAD(P)-binding domain"/>
    <property type="match status" value="1"/>
</dbReference>
<sequence>MSGDYDVVVCGAGAGGLAAARALDAIGLRVLVVDKQRARRPVAKGEVLQPGALRVLRRWGTDRLLTRDGALRLGRLVVRGAGGDPVM</sequence>
<dbReference type="Gene3D" id="3.50.50.60">
    <property type="entry name" value="FAD/NAD(P)-binding domain"/>
    <property type="match status" value="1"/>
</dbReference>
<feature type="non-terminal residue" evidence="2">
    <location>
        <position position="87"/>
    </location>
</feature>
<name>A0A1E7L596_9ACTN</name>
<gene>
    <name evidence="2" type="ORF">AN218_13285</name>
</gene>
<keyword evidence="3" id="KW-1185">Reference proteome</keyword>
<dbReference type="InterPro" id="IPR002938">
    <property type="entry name" value="FAD-bd"/>
</dbReference>